<dbReference type="PANTHER" id="PTHR24148:SF64">
    <property type="entry name" value="HETEROKARYON INCOMPATIBILITY DOMAIN-CONTAINING PROTEIN"/>
    <property type="match status" value="1"/>
</dbReference>
<dbReference type="Pfam" id="PF06985">
    <property type="entry name" value="HET"/>
    <property type="match status" value="1"/>
</dbReference>
<evidence type="ECO:0000313" key="3">
    <source>
        <dbReference type="Proteomes" id="UP001239445"/>
    </source>
</evidence>
<feature type="domain" description="Heterokaryon incompatibility" evidence="1">
    <location>
        <begin position="47"/>
        <end position="187"/>
    </location>
</feature>
<evidence type="ECO:0000313" key="2">
    <source>
        <dbReference type="EMBL" id="KAK1758934.1"/>
    </source>
</evidence>
<dbReference type="PANTHER" id="PTHR24148">
    <property type="entry name" value="ANKYRIN REPEAT DOMAIN-CONTAINING PROTEIN 39 HOMOLOG-RELATED"/>
    <property type="match status" value="1"/>
</dbReference>
<dbReference type="Proteomes" id="UP001239445">
    <property type="component" value="Unassembled WGS sequence"/>
</dbReference>
<organism evidence="2 3">
    <name type="scientific">Echria macrotheca</name>
    <dbReference type="NCBI Taxonomy" id="438768"/>
    <lineage>
        <taxon>Eukaryota</taxon>
        <taxon>Fungi</taxon>
        <taxon>Dikarya</taxon>
        <taxon>Ascomycota</taxon>
        <taxon>Pezizomycotina</taxon>
        <taxon>Sordariomycetes</taxon>
        <taxon>Sordariomycetidae</taxon>
        <taxon>Sordariales</taxon>
        <taxon>Schizotheciaceae</taxon>
        <taxon>Echria</taxon>
    </lineage>
</organism>
<accession>A0AAJ0BIJ9</accession>
<proteinExistence type="predicted"/>
<sequence length="638" mass="73136">MDEAPATSYIYKKFAPIRLLNLKRGRDGRIRGILHNFNLDDPTRPNFVTFSYVWGPSNYTHSIWIDEAPFPVLDNLYPLLQAICDSACFRIPDYHWVWIDSICINQKDEHERAQQVQLMGRIYQESLRTVVWLGQSDERSDRAVDFLCELANCAVRDVDKLRNPSNWEAVRYFFGLDWWRRVWTLQEFVLPSKLILHCGERSIGHTMFHNAMQELYWCYHVHGLGDARVWGTAWGRRRVRQLFHVPHTRKKLSLTALLASTGNYQCHDPRDRIYSLLGLVTEQDCAIVGPPDYNHKNTVEAVYTGFVIEFARVMGSLDIICFAPLFRSHKPADTPRNTSWPSWVPDWRVQIIPKTVPLMVSQPGRDHISCFRPLPWPEAGNVPSYSAGWSTKPHIHFNLTARTLTCRGIRIGVVDGMATSLIAEDDEGNEYEDYVFVQSTSLLNTITDSATRSTREIEDSLVRTLAIDRYDRYLERPAPLGPWRGDMAQLVARNTSEHFRPKAVPASTAAIRWIVHNREFLIRGRTLLDICEVIHEPPWEQIGDMMQLPERMQETIGLKTESDGKVLATLETGHLGLIPADARKGDEVWVLQGCSVPVVLRRNPAEEFYSLVGECYVDNFMDGQAFRGGLQVEDVVVG</sequence>
<dbReference type="AlphaFoldDB" id="A0AAJ0BIJ9"/>
<evidence type="ECO:0000259" key="1">
    <source>
        <dbReference type="Pfam" id="PF06985"/>
    </source>
</evidence>
<dbReference type="InterPro" id="IPR010730">
    <property type="entry name" value="HET"/>
</dbReference>
<dbReference type="InterPro" id="IPR052895">
    <property type="entry name" value="HetReg/Transcr_Mod"/>
</dbReference>
<dbReference type="Pfam" id="PF26639">
    <property type="entry name" value="Het-6_barrel"/>
    <property type="match status" value="1"/>
</dbReference>
<protein>
    <submittedName>
        <fullName evidence="2">Heterokaryon incompatibility protein-domain-containing protein</fullName>
    </submittedName>
</protein>
<gene>
    <name evidence="2" type="ORF">QBC47DRAFT_370784</name>
</gene>
<comment type="caution">
    <text evidence="2">The sequence shown here is derived from an EMBL/GenBank/DDBJ whole genome shotgun (WGS) entry which is preliminary data.</text>
</comment>
<name>A0AAJ0BIJ9_9PEZI</name>
<keyword evidence="3" id="KW-1185">Reference proteome</keyword>
<dbReference type="EMBL" id="MU839828">
    <property type="protein sequence ID" value="KAK1758934.1"/>
    <property type="molecule type" value="Genomic_DNA"/>
</dbReference>
<reference evidence="2" key="1">
    <citation type="submission" date="2023-06" db="EMBL/GenBank/DDBJ databases">
        <title>Genome-scale phylogeny and comparative genomics of the fungal order Sordariales.</title>
        <authorList>
            <consortium name="Lawrence Berkeley National Laboratory"/>
            <person name="Hensen N."/>
            <person name="Bonometti L."/>
            <person name="Westerberg I."/>
            <person name="Brannstrom I.O."/>
            <person name="Guillou S."/>
            <person name="Cros-Aarteil S."/>
            <person name="Calhoun S."/>
            <person name="Haridas S."/>
            <person name="Kuo A."/>
            <person name="Mondo S."/>
            <person name="Pangilinan J."/>
            <person name="Riley R."/>
            <person name="Labutti K."/>
            <person name="Andreopoulos B."/>
            <person name="Lipzen A."/>
            <person name="Chen C."/>
            <person name="Yanf M."/>
            <person name="Daum C."/>
            <person name="Ng V."/>
            <person name="Clum A."/>
            <person name="Steindorff A."/>
            <person name="Ohm R."/>
            <person name="Martin F."/>
            <person name="Silar P."/>
            <person name="Natvig D."/>
            <person name="Lalanne C."/>
            <person name="Gautier V."/>
            <person name="Ament-Velasquez S.L."/>
            <person name="Kruys A."/>
            <person name="Hutchinson M.I."/>
            <person name="Powell A.J."/>
            <person name="Barry K."/>
            <person name="Miller A.N."/>
            <person name="Grigoriev I.V."/>
            <person name="Debuchy R."/>
            <person name="Gladieux P."/>
            <person name="Thoren M.H."/>
            <person name="Johannesson H."/>
        </authorList>
    </citation>
    <scope>NUCLEOTIDE SEQUENCE</scope>
    <source>
        <strain evidence="2">PSN4</strain>
    </source>
</reference>